<dbReference type="PANTHER" id="PTHR21231:SF7">
    <property type="entry name" value="GPN-LOOP GTPASE 3"/>
    <property type="match status" value="1"/>
</dbReference>
<dbReference type="Proteomes" id="UP000001514">
    <property type="component" value="Unassembled WGS sequence"/>
</dbReference>
<keyword evidence="3 6" id="KW-0547">Nucleotide-binding</keyword>
<comment type="function">
    <text evidence="6">Small GTPase required for proper nuclear import of RNA polymerase II and III (RNAPII and RNAPIII). May act at an RNAP assembly step prior to nuclear import.</text>
</comment>
<dbReference type="EMBL" id="GL377608">
    <property type="protein sequence ID" value="EFJ18832.1"/>
    <property type="molecule type" value="Genomic_DNA"/>
</dbReference>
<name>D8S9K1_SELML</name>
<dbReference type="FunCoup" id="D8S9K1">
    <property type="interactions" value="4433"/>
</dbReference>
<dbReference type="InterPro" id="IPR027417">
    <property type="entry name" value="P-loop_NTPase"/>
</dbReference>
<protein>
    <recommendedName>
        <fullName evidence="2 6">GPN-loop GTPase 3</fullName>
    </recommendedName>
</protein>
<evidence type="ECO:0000256" key="5">
    <source>
        <dbReference type="ARBA" id="ARBA00023134"/>
    </source>
</evidence>
<dbReference type="OMA" id="KSTYCAN"/>
<comment type="similarity">
    <text evidence="1 6">Belongs to the GPN-loop GTPase family.</text>
</comment>
<dbReference type="Gene3D" id="3.40.50.300">
    <property type="entry name" value="P-loop containing nucleotide triphosphate hydrolases"/>
    <property type="match status" value="1"/>
</dbReference>
<dbReference type="STRING" id="88036.D8S9K1"/>
<gene>
    <name evidence="8" type="ORF">SELMODRAFT_178059</name>
    <name evidence="7" type="ORF">SELMODRAFT_269965</name>
</gene>
<dbReference type="InterPro" id="IPR030228">
    <property type="entry name" value="Gpn3"/>
</dbReference>
<evidence type="ECO:0000313" key="8">
    <source>
        <dbReference type="EMBL" id="EFJ18832.1"/>
    </source>
</evidence>
<dbReference type="OrthoDB" id="5839at2759"/>
<dbReference type="eggNOG" id="KOG1534">
    <property type="taxonomic scope" value="Eukaryota"/>
</dbReference>
<dbReference type="Gramene" id="EFJ18832">
    <property type="protein sequence ID" value="EFJ18832"/>
    <property type="gene ID" value="SELMODRAFT_178059"/>
</dbReference>
<evidence type="ECO:0000256" key="4">
    <source>
        <dbReference type="ARBA" id="ARBA00022801"/>
    </source>
</evidence>
<keyword evidence="9" id="KW-1185">Reference proteome</keyword>
<dbReference type="KEGG" id="smo:SELMODRAFT_178059"/>
<evidence type="ECO:0000313" key="9">
    <source>
        <dbReference type="Proteomes" id="UP000001514"/>
    </source>
</evidence>
<evidence type="ECO:0000256" key="1">
    <source>
        <dbReference type="ARBA" id="ARBA00005290"/>
    </source>
</evidence>
<reference evidence="8 9" key="1">
    <citation type="journal article" date="2011" name="Science">
        <title>The Selaginella genome identifies genetic changes associated with the evolution of vascular plants.</title>
        <authorList>
            <person name="Banks J.A."/>
            <person name="Nishiyama T."/>
            <person name="Hasebe M."/>
            <person name="Bowman J.L."/>
            <person name="Gribskov M."/>
            <person name="dePamphilis C."/>
            <person name="Albert V.A."/>
            <person name="Aono N."/>
            <person name="Aoyama T."/>
            <person name="Ambrose B.A."/>
            <person name="Ashton N.W."/>
            <person name="Axtell M.J."/>
            <person name="Barker E."/>
            <person name="Barker M.S."/>
            <person name="Bennetzen J.L."/>
            <person name="Bonawitz N.D."/>
            <person name="Chapple C."/>
            <person name="Cheng C."/>
            <person name="Correa L.G."/>
            <person name="Dacre M."/>
            <person name="DeBarry J."/>
            <person name="Dreyer I."/>
            <person name="Elias M."/>
            <person name="Engstrom E.M."/>
            <person name="Estelle M."/>
            <person name="Feng L."/>
            <person name="Finet C."/>
            <person name="Floyd S.K."/>
            <person name="Frommer W.B."/>
            <person name="Fujita T."/>
            <person name="Gramzow L."/>
            <person name="Gutensohn M."/>
            <person name="Harholt J."/>
            <person name="Hattori M."/>
            <person name="Heyl A."/>
            <person name="Hirai T."/>
            <person name="Hiwatashi Y."/>
            <person name="Ishikawa M."/>
            <person name="Iwata M."/>
            <person name="Karol K.G."/>
            <person name="Koehler B."/>
            <person name="Kolukisaoglu U."/>
            <person name="Kubo M."/>
            <person name="Kurata T."/>
            <person name="Lalonde S."/>
            <person name="Li K."/>
            <person name="Li Y."/>
            <person name="Litt A."/>
            <person name="Lyons E."/>
            <person name="Manning G."/>
            <person name="Maruyama T."/>
            <person name="Michael T.P."/>
            <person name="Mikami K."/>
            <person name="Miyazaki S."/>
            <person name="Morinaga S."/>
            <person name="Murata T."/>
            <person name="Mueller-Roeber B."/>
            <person name="Nelson D.R."/>
            <person name="Obara M."/>
            <person name="Oguri Y."/>
            <person name="Olmstead R.G."/>
            <person name="Onodera N."/>
            <person name="Petersen B.L."/>
            <person name="Pils B."/>
            <person name="Prigge M."/>
            <person name="Rensing S.A."/>
            <person name="Riano-Pachon D.M."/>
            <person name="Roberts A.W."/>
            <person name="Sato Y."/>
            <person name="Scheller H.V."/>
            <person name="Schulz B."/>
            <person name="Schulz C."/>
            <person name="Shakirov E.V."/>
            <person name="Shibagaki N."/>
            <person name="Shinohara N."/>
            <person name="Shippen D.E."/>
            <person name="Soerensen I."/>
            <person name="Sotooka R."/>
            <person name="Sugimoto N."/>
            <person name="Sugita M."/>
            <person name="Sumikawa N."/>
            <person name="Tanurdzic M."/>
            <person name="Theissen G."/>
            <person name="Ulvskov P."/>
            <person name="Wakazuki S."/>
            <person name="Weng J.K."/>
            <person name="Willats W.W."/>
            <person name="Wipf D."/>
            <person name="Wolf P.G."/>
            <person name="Yang L."/>
            <person name="Zimmer A.D."/>
            <person name="Zhu Q."/>
            <person name="Mitros T."/>
            <person name="Hellsten U."/>
            <person name="Loque D."/>
            <person name="Otillar R."/>
            <person name="Salamov A."/>
            <person name="Schmutz J."/>
            <person name="Shapiro H."/>
            <person name="Lindquist E."/>
            <person name="Lucas S."/>
            <person name="Rokhsar D."/>
            <person name="Grigoriev I.V."/>
        </authorList>
    </citation>
    <scope>NUCLEOTIDE SEQUENCE [LARGE SCALE GENOMIC DNA]</scope>
</reference>
<sequence length="283" mass="32143">MTRYAQLVIGPAGSGKSTYCYHLQQHCNTIGRNLDVINLDPAAEDFKYAVAADIRELVPLEDVMEEFNYGPNGGLIYCMEYLEENMDDWLAEKLEDYIDDDYVVFDCPGQIELYTHIPVFKSLVEQLKRWDFNLCAVYLLDSQFVSDVTKYISGCLSSLSAMVQLELPHVNVLTKMDLVAKKKDIEDYLDPDPVFLLSEMNANTAPRYGKLNAALAELIDDYRMVNFVPLDVTSEDSLQYLLSTIDNAIQYGENSEVKIKDYDPDIGDGMSFNMDADIETDNF</sequence>
<dbReference type="GO" id="GO:0005525">
    <property type="term" value="F:GTP binding"/>
    <property type="evidence" value="ECO:0007669"/>
    <property type="project" value="UniProtKB-KW"/>
</dbReference>
<evidence type="ECO:0000256" key="2">
    <source>
        <dbReference type="ARBA" id="ARBA00014587"/>
    </source>
</evidence>
<keyword evidence="5 6" id="KW-0342">GTP-binding</keyword>
<organism evidence="9">
    <name type="scientific">Selaginella moellendorffii</name>
    <name type="common">Spikemoss</name>
    <dbReference type="NCBI Taxonomy" id="88036"/>
    <lineage>
        <taxon>Eukaryota</taxon>
        <taxon>Viridiplantae</taxon>
        <taxon>Streptophyta</taxon>
        <taxon>Embryophyta</taxon>
        <taxon>Tracheophyta</taxon>
        <taxon>Lycopodiopsida</taxon>
        <taxon>Selaginellales</taxon>
        <taxon>Selaginellaceae</taxon>
        <taxon>Selaginella</taxon>
    </lineage>
</organism>
<evidence type="ECO:0000256" key="6">
    <source>
        <dbReference type="RuleBase" id="RU365059"/>
    </source>
</evidence>
<dbReference type="KEGG" id="smo:SELMODRAFT_269965"/>
<dbReference type="InParanoid" id="D8S9K1"/>
<keyword evidence="4 6" id="KW-0378">Hydrolase</keyword>
<dbReference type="GO" id="GO:0003924">
    <property type="term" value="F:GTPase activity"/>
    <property type="evidence" value="ECO:0000318"/>
    <property type="project" value="GO_Central"/>
</dbReference>
<dbReference type="AlphaFoldDB" id="D8S9K1"/>
<dbReference type="CDD" id="cd17872">
    <property type="entry name" value="GPN3"/>
    <property type="match status" value="1"/>
</dbReference>
<evidence type="ECO:0000313" key="7">
    <source>
        <dbReference type="EMBL" id="EFJ06258.1"/>
    </source>
</evidence>
<evidence type="ECO:0000256" key="3">
    <source>
        <dbReference type="ARBA" id="ARBA00022741"/>
    </source>
</evidence>
<proteinExistence type="inferred from homology"/>
<accession>D8S9K1</accession>
<dbReference type="FunFam" id="3.40.50.300:FF:000552">
    <property type="entry name" value="GPN-loop GTPase 3"/>
    <property type="match status" value="1"/>
</dbReference>
<dbReference type="Pfam" id="PF03029">
    <property type="entry name" value="ATP_bind_1"/>
    <property type="match status" value="1"/>
</dbReference>
<dbReference type="EMBL" id="GL377704">
    <property type="protein sequence ID" value="EFJ06258.1"/>
    <property type="molecule type" value="Genomic_DNA"/>
</dbReference>
<dbReference type="HOGENOM" id="CLU_037460_0_0_1"/>
<dbReference type="InterPro" id="IPR004130">
    <property type="entry name" value="Gpn"/>
</dbReference>
<dbReference type="SUPFAM" id="SSF52540">
    <property type="entry name" value="P-loop containing nucleoside triphosphate hydrolases"/>
    <property type="match status" value="1"/>
</dbReference>
<comment type="subunit">
    <text evidence="6">Binds to RNA polymerase II (RNAPII).</text>
</comment>
<dbReference type="PANTHER" id="PTHR21231">
    <property type="entry name" value="XPA-BINDING PROTEIN 1-RELATED"/>
    <property type="match status" value="1"/>
</dbReference>
<dbReference type="Gramene" id="EFJ06258">
    <property type="protein sequence ID" value="EFJ06258"/>
    <property type="gene ID" value="SELMODRAFT_269965"/>
</dbReference>